<dbReference type="Proteomes" id="UP001259803">
    <property type="component" value="Unassembled WGS sequence"/>
</dbReference>
<evidence type="ECO:0000313" key="1">
    <source>
        <dbReference type="EMBL" id="MDT0576697.1"/>
    </source>
</evidence>
<dbReference type="EMBL" id="JAVRHS010000010">
    <property type="protein sequence ID" value="MDT0576697.1"/>
    <property type="molecule type" value="Genomic_DNA"/>
</dbReference>
<sequence length="96" mass="10313">MRVDEVRASMSKLTAKVLATVNGPYRTRQSAEQLAALIADPSSAQIRNAAAFAFFSEIAPADQLAFIAEMDVDEAKVKAVARRFADMAGYPLPLAP</sequence>
<dbReference type="RefSeq" id="WP_311341275.1">
    <property type="nucleotide sequence ID" value="NZ_JAVRHS010000010.1"/>
</dbReference>
<keyword evidence="2" id="KW-1185">Reference proteome</keyword>
<reference evidence="1 2" key="1">
    <citation type="submission" date="2023-09" db="EMBL/GenBank/DDBJ databases">
        <authorList>
            <person name="Rey-Velasco X."/>
        </authorList>
    </citation>
    <scope>NUCLEOTIDE SEQUENCE [LARGE SCALE GENOMIC DNA]</scope>
    <source>
        <strain evidence="1 2">F390</strain>
    </source>
</reference>
<protein>
    <submittedName>
        <fullName evidence="1">Uncharacterized protein</fullName>
    </submittedName>
</protein>
<name>A0ABU2ZJB4_9SPHN</name>
<organism evidence="1 2">
    <name type="scientific">Croceicoccus esteveae</name>
    <dbReference type="NCBI Taxonomy" id="3075597"/>
    <lineage>
        <taxon>Bacteria</taxon>
        <taxon>Pseudomonadati</taxon>
        <taxon>Pseudomonadota</taxon>
        <taxon>Alphaproteobacteria</taxon>
        <taxon>Sphingomonadales</taxon>
        <taxon>Erythrobacteraceae</taxon>
        <taxon>Croceicoccus</taxon>
    </lineage>
</organism>
<comment type="caution">
    <text evidence="1">The sequence shown here is derived from an EMBL/GenBank/DDBJ whole genome shotgun (WGS) entry which is preliminary data.</text>
</comment>
<accession>A0ABU2ZJB4</accession>
<proteinExistence type="predicted"/>
<gene>
    <name evidence="1" type="ORF">RM533_10965</name>
</gene>
<evidence type="ECO:0000313" key="2">
    <source>
        <dbReference type="Proteomes" id="UP001259803"/>
    </source>
</evidence>